<reference evidence="3" key="2">
    <citation type="submission" date="2025-09" db="UniProtKB">
        <authorList>
            <consortium name="Ensembl"/>
        </authorList>
    </citation>
    <scope>IDENTIFICATION</scope>
</reference>
<dbReference type="Proteomes" id="UP000694388">
    <property type="component" value="Unplaced"/>
</dbReference>
<reference evidence="3" key="1">
    <citation type="submission" date="2025-08" db="UniProtKB">
        <authorList>
            <consortium name="Ensembl"/>
        </authorList>
    </citation>
    <scope>IDENTIFICATION</scope>
</reference>
<evidence type="ECO:0000256" key="1">
    <source>
        <dbReference type="SAM" id="SignalP"/>
    </source>
</evidence>
<proteinExistence type="predicted"/>
<dbReference type="InterPro" id="IPR036179">
    <property type="entry name" value="Ig-like_dom_sf"/>
</dbReference>
<accession>A0A8C4N7S5</accession>
<protein>
    <recommendedName>
        <fullName evidence="2">Immunoglobulin V-set domain-containing protein</fullName>
    </recommendedName>
</protein>
<evidence type="ECO:0000259" key="2">
    <source>
        <dbReference type="Pfam" id="PF07686"/>
    </source>
</evidence>
<feature type="chain" id="PRO_5034329274" description="Immunoglobulin V-set domain-containing protein" evidence="1">
    <location>
        <begin position="20"/>
        <end position="124"/>
    </location>
</feature>
<evidence type="ECO:0000313" key="3">
    <source>
        <dbReference type="Ensembl" id="ENSEBUP00000003576.1"/>
    </source>
</evidence>
<organism evidence="3 4">
    <name type="scientific">Eptatretus burgeri</name>
    <name type="common">Inshore hagfish</name>
    <dbReference type="NCBI Taxonomy" id="7764"/>
    <lineage>
        <taxon>Eukaryota</taxon>
        <taxon>Metazoa</taxon>
        <taxon>Chordata</taxon>
        <taxon>Craniata</taxon>
        <taxon>Vertebrata</taxon>
        <taxon>Cyclostomata</taxon>
        <taxon>Myxini</taxon>
        <taxon>Myxiniformes</taxon>
        <taxon>Myxinidae</taxon>
        <taxon>Eptatretinae</taxon>
        <taxon>Eptatretus</taxon>
    </lineage>
</organism>
<name>A0A8C4N7S5_EPTBU</name>
<dbReference type="AlphaFoldDB" id="A0A8C4N7S5"/>
<keyword evidence="1" id="KW-0732">Signal</keyword>
<dbReference type="InterPro" id="IPR013106">
    <property type="entry name" value="Ig_V-set"/>
</dbReference>
<sequence>MRVFFLLLLIGAVREKTDGWAKDQKKSERRGVVGGTTALPCHARPEGQHDMDFEWTFRNETNVIIDYTNHIDNEGYERVKFIGDLTKGNASITIEDLFVSTIQGCTSVNGPTILRVVFMMITPW</sequence>
<dbReference type="Ensembl" id="ENSEBUT00000003951.1">
    <property type="protein sequence ID" value="ENSEBUP00000003576.1"/>
    <property type="gene ID" value="ENSEBUG00000002581.1"/>
</dbReference>
<dbReference type="Pfam" id="PF07686">
    <property type="entry name" value="V-set"/>
    <property type="match status" value="1"/>
</dbReference>
<dbReference type="Gene3D" id="2.60.40.10">
    <property type="entry name" value="Immunoglobulins"/>
    <property type="match status" value="1"/>
</dbReference>
<evidence type="ECO:0000313" key="4">
    <source>
        <dbReference type="Proteomes" id="UP000694388"/>
    </source>
</evidence>
<feature type="signal peptide" evidence="1">
    <location>
        <begin position="1"/>
        <end position="19"/>
    </location>
</feature>
<dbReference type="GeneTree" id="ENSGT00930000152885"/>
<feature type="domain" description="Immunoglobulin V-set" evidence="2">
    <location>
        <begin position="25"/>
        <end position="97"/>
    </location>
</feature>
<keyword evidence="4" id="KW-1185">Reference proteome</keyword>
<dbReference type="InterPro" id="IPR013783">
    <property type="entry name" value="Ig-like_fold"/>
</dbReference>
<dbReference type="SUPFAM" id="SSF48726">
    <property type="entry name" value="Immunoglobulin"/>
    <property type="match status" value="1"/>
</dbReference>